<dbReference type="InterPro" id="IPR007513">
    <property type="entry name" value="SERF-like_N"/>
</dbReference>
<gene>
    <name evidence="4" type="ORF">CVIRNUC_007974</name>
</gene>
<dbReference type="InterPro" id="IPR040211">
    <property type="entry name" value="SERF1/2-like"/>
</dbReference>
<dbReference type="PANTHER" id="PTHR13596:SF0">
    <property type="entry name" value="SI:CH211-39K3.2-RELATED"/>
    <property type="match status" value="1"/>
</dbReference>
<evidence type="ECO:0000259" key="3">
    <source>
        <dbReference type="Pfam" id="PF04419"/>
    </source>
</evidence>
<feature type="compositionally biased region" description="Basic and acidic residues" evidence="2">
    <location>
        <begin position="1"/>
        <end position="13"/>
    </location>
</feature>
<feature type="domain" description="Small EDRK-rich factor-like N-terminal" evidence="3">
    <location>
        <begin position="1"/>
        <end position="36"/>
    </location>
</feature>
<evidence type="ECO:0000313" key="5">
    <source>
        <dbReference type="Proteomes" id="UP001314263"/>
    </source>
</evidence>
<reference evidence="4 5" key="1">
    <citation type="submission" date="2023-10" db="EMBL/GenBank/DDBJ databases">
        <authorList>
            <person name="Maclean D."/>
            <person name="Macfadyen A."/>
        </authorList>
    </citation>
    <scope>NUCLEOTIDE SEQUENCE [LARGE SCALE GENOMIC DNA]</scope>
</reference>
<dbReference type="AlphaFoldDB" id="A0AAV1IEV4"/>
<keyword evidence="5" id="KW-1185">Reference proteome</keyword>
<name>A0AAV1IEV4_9CHLO</name>
<organism evidence="4 5">
    <name type="scientific">Coccomyxa viridis</name>
    <dbReference type="NCBI Taxonomy" id="1274662"/>
    <lineage>
        <taxon>Eukaryota</taxon>
        <taxon>Viridiplantae</taxon>
        <taxon>Chlorophyta</taxon>
        <taxon>core chlorophytes</taxon>
        <taxon>Trebouxiophyceae</taxon>
        <taxon>Trebouxiophyceae incertae sedis</taxon>
        <taxon>Coccomyxaceae</taxon>
        <taxon>Coccomyxa</taxon>
    </lineage>
</organism>
<accession>A0AAV1IEV4</accession>
<protein>
    <recommendedName>
        <fullName evidence="3">Small EDRK-rich factor-like N-terminal domain-containing protein</fullName>
    </recommendedName>
</protein>
<feature type="compositionally biased region" description="Basic and acidic residues" evidence="2">
    <location>
        <begin position="23"/>
        <end position="51"/>
    </location>
</feature>
<evidence type="ECO:0000256" key="1">
    <source>
        <dbReference type="ARBA" id="ARBA00007309"/>
    </source>
</evidence>
<feature type="compositionally biased region" description="Polar residues" evidence="2">
    <location>
        <begin position="60"/>
        <end position="70"/>
    </location>
</feature>
<comment type="similarity">
    <text evidence="1">Belongs to the SERF family.</text>
</comment>
<comment type="caution">
    <text evidence="4">The sequence shown here is derived from an EMBL/GenBank/DDBJ whole genome shotgun (WGS) entry which is preliminary data.</text>
</comment>
<dbReference type="EMBL" id="CAUYUE010000011">
    <property type="protein sequence ID" value="CAK0784770.1"/>
    <property type="molecule type" value="Genomic_DNA"/>
</dbReference>
<evidence type="ECO:0000313" key="4">
    <source>
        <dbReference type="EMBL" id="CAK0784770.1"/>
    </source>
</evidence>
<dbReference type="Proteomes" id="UP001314263">
    <property type="component" value="Unassembled WGS sequence"/>
</dbReference>
<feature type="region of interest" description="Disordered" evidence="2">
    <location>
        <begin position="1"/>
        <end position="70"/>
    </location>
</feature>
<dbReference type="Pfam" id="PF04419">
    <property type="entry name" value="SERF-like_N"/>
    <property type="match status" value="1"/>
</dbReference>
<sequence length="70" mass="7509">MTRGNQREIDRARAAKRGAGGKTQKDKDGLTPEQRRERDAMALKAKMEAKAAKAAGDGEGQTTKPANGKK</sequence>
<dbReference type="PANTHER" id="PTHR13596">
    <property type="entry name" value="SMALL EDRK-RICH FACTOR 1"/>
    <property type="match status" value="1"/>
</dbReference>
<evidence type="ECO:0000256" key="2">
    <source>
        <dbReference type="SAM" id="MobiDB-lite"/>
    </source>
</evidence>
<proteinExistence type="inferred from homology"/>